<dbReference type="EMBL" id="BNCP01000004">
    <property type="protein sequence ID" value="GIL72678.1"/>
    <property type="molecule type" value="Genomic_DNA"/>
</dbReference>
<name>A0A8J4FHU8_9CHLO</name>
<feature type="region of interest" description="Disordered" evidence="1">
    <location>
        <begin position="274"/>
        <end position="311"/>
    </location>
</feature>
<dbReference type="OrthoDB" id="551469at2759"/>
<gene>
    <name evidence="2" type="ORF">Vretifemale_2928</name>
    <name evidence="3" type="ORF">Vretimale_4374</name>
</gene>
<dbReference type="Proteomes" id="UP000722791">
    <property type="component" value="Unassembled WGS sequence"/>
</dbReference>
<dbReference type="Proteomes" id="UP000747110">
    <property type="component" value="Unassembled WGS sequence"/>
</dbReference>
<accession>A0A8J4FHU8</accession>
<keyword evidence="4" id="KW-1185">Reference proteome</keyword>
<dbReference type="EMBL" id="BNCQ01000006">
    <property type="protein sequence ID" value="GIL99163.1"/>
    <property type="molecule type" value="Genomic_DNA"/>
</dbReference>
<dbReference type="AlphaFoldDB" id="A0A8J4FHU8"/>
<feature type="region of interest" description="Disordered" evidence="1">
    <location>
        <begin position="518"/>
        <end position="539"/>
    </location>
</feature>
<feature type="region of interest" description="Disordered" evidence="1">
    <location>
        <begin position="552"/>
        <end position="573"/>
    </location>
</feature>
<organism evidence="2 4">
    <name type="scientific">Volvox reticuliferus</name>
    <dbReference type="NCBI Taxonomy" id="1737510"/>
    <lineage>
        <taxon>Eukaryota</taxon>
        <taxon>Viridiplantae</taxon>
        <taxon>Chlorophyta</taxon>
        <taxon>core chlorophytes</taxon>
        <taxon>Chlorophyceae</taxon>
        <taxon>CS clade</taxon>
        <taxon>Chlamydomonadales</taxon>
        <taxon>Volvocaceae</taxon>
        <taxon>Volvox</taxon>
    </lineage>
</organism>
<sequence>MWATGNGPHSSGCGPNSAGDGCSNGGSGGSNGGECMCNSNGASLTPGEYRGYMSWWSRPPDQLCAACLGAALRRLPRLTALELGGTHADIAITALKLAITSSAATTITTTATTATSITTRRVVPLEPMLSPPPPLSLSLLERLILDLTGNVHLRALQEVVATGLFRLRQLTLVEQRPAAAAAAISATTGSAAVATAAAVASHFSNRPFCRAHVPERASRTAAAGEEKCGLAAPGEGCEGNGTEDEHANQFSLLGPVLWMLRQRQLRRLSFTSDRSFTTLEPPPSSGVPHGGGDGQMRARDGNDNGNGESKVRRINGEVADVYKVVCAEDIHDSGSHVDGGGSGGGGLCSVRLSFDLSAEALEPLVACLPATVTSLTLNVGILHRPSDVLAAYAAAACRRCQSGDDSASARIDRPPATAAATIAVDSALPPPPPPAGALDSPAWMSLPPHSFLGGLHFLWPALTQLPRVVPQLRELRLGGDVAAACSDHVLRCWAGASGDPDSLATPMVVDPSFNAMLRRHRPSPPLAQQSPPSAPPLSVNLPITKALDVNAMGISPDSRRGGPGGTAAGQPGSWTVVTAPAASHREGGGDGGVDGRVIAVIGWNDWARSLEQVCLMAHGPTLGAALHLRRFMGGLRRLQVVMNGRLTDVAVVQVQGLEASATAP</sequence>
<evidence type="ECO:0000313" key="3">
    <source>
        <dbReference type="EMBL" id="GIL99163.1"/>
    </source>
</evidence>
<comment type="caution">
    <text evidence="2">The sequence shown here is derived from an EMBL/GenBank/DDBJ whole genome shotgun (WGS) entry which is preliminary data.</text>
</comment>
<evidence type="ECO:0000313" key="2">
    <source>
        <dbReference type="EMBL" id="GIL72678.1"/>
    </source>
</evidence>
<protein>
    <submittedName>
        <fullName evidence="2">Uncharacterized protein</fullName>
    </submittedName>
</protein>
<evidence type="ECO:0000256" key="1">
    <source>
        <dbReference type="SAM" id="MobiDB-lite"/>
    </source>
</evidence>
<evidence type="ECO:0000313" key="4">
    <source>
        <dbReference type="Proteomes" id="UP000747110"/>
    </source>
</evidence>
<reference evidence="2" key="1">
    <citation type="journal article" date="2021" name="Proc. Natl. Acad. Sci. U.S.A.">
        <title>Three genomes in the algal genus Volvox reveal the fate of a haploid sex-determining region after a transition to homothallism.</title>
        <authorList>
            <person name="Yamamoto K."/>
            <person name="Hamaji T."/>
            <person name="Kawai-Toyooka H."/>
            <person name="Matsuzaki R."/>
            <person name="Takahashi F."/>
            <person name="Nishimura Y."/>
            <person name="Kawachi M."/>
            <person name="Noguchi H."/>
            <person name="Minakuchi Y."/>
            <person name="Umen J.G."/>
            <person name="Toyoda A."/>
            <person name="Nozaki H."/>
        </authorList>
    </citation>
    <scope>NUCLEOTIDE SEQUENCE</scope>
    <source>
        <strain evidence="3">NIES-3785</strain>
        <strain evidence="2">NIES-3786</strain>
    </source>
</reference>
<proteinExistence type="predicted"/>